<comment type="similarity">
    <text evidence="4">Belongs to the DONSON family.</text>
</comment>
<feature type="region of interest" description="Disordered" evidence="5">
    <location>
        <begin position="205"/>
        <end position="228"/>
    </location>
</feature>
<evidence type="ECO:0000256" key="1">
    <source>
        <dbReference type="ARBA" id="ARBA00004123"/>
    </source>
</evidence>
<keyword evidence="7" id="KW-1185">Reference proteome</keyword>
<dbReference type="EMBL" id="CAXHTA020000007">
    <property type="protein sequence ID" value="CAL5222421.1"/>
    <property type="molecule type" value="Genomic_DNA"/>
</dbReference>
<dbReference type="InterPro" id="IPR024861">
    <property type="entry name" value="Donson"/>
</dbReference>
<protein>
    <submittedName>
        <fullName evidence="6">G4783 protein</fullName>
    </submittedName>
</protein>
<feature type="compositionally biased region" description="Polar residues" evidence="5">
    <location>
        <begin position="77"/>
        <end position="88"/>
    </location>
</feature>
<evidence type="ECO:0000256" key="5">
    <source>
        <dbReference type="SAM" id="MobiDB-lite"/>
    </source>
</evidence>
<evidence type="ECO:0000256" key="4">
    <source>
        <dbReference type="ARBA" id="ARBA00025806"/>
    </source>
</evidence>
<keyword evidence="2" id="KW-0217">Developmental protein</keyword>
<keyword evidence="3" id="KW-0539">Nucleus</keyword>
<dbReference type="Proteomes" id="UP001497392">
    <property type="component" value="Unassembled WGS sequence"/>
</dbReference>
<evidence type="ECO:0000313" key="6">
    <source>
        <dbReference type="EMBL" id="CAL5222421.1"/>
    </source>
</evidence>
<reference evidence="6 7" key="1">
    <citation type="submission" date="2024-06" db="EMBL/GenBank/DDBJ databases">
        <authorList>
            <person name="Kraege A."/>
            <person name="Thomma B."/>
        </authorList>
    </citation>
    <scope>NUCLEOTIDE SEQUENCE [LARGE SCALE GENOMIC DNA]</scope>
</reference>
<proteinExistence type="inferred from homology"/>
<accession>A0ABP1FR69</accession>
<feature type="region of interest" description="Disordered" evidence="5">
    <location>
        <begin position="140"/>
        <end position="162"/>
    </location>
</feature>
<feature type="compositionally biased region" description="Polar residues" evidence="5">
    <location>
        <begin position="218"/>
        <end position="228"/>
    </location>
</feature>
<feature type="region of interest" description="Disordered" evidence="5">
    <location>
        <begin position="53"/>
        <end position="97"/>
    </location>
</feature>
<feature type="compositionally biased region" description="Basic and acidic residues" evidence="5">
    <location>
        <begin position="562"/>
        <end position="580"/>
    </location>
</feature>
<evidence type="ECO:0000256" key="2">
    <source>
        <dbReference type="ARBA" id="ARBA00022473"/>
    </source>
</evidence>
<evidence type="ECO:0000256" key="3">
    <source>
        <dbReference type="ARBA" id="ARBA00023242"/>
    </source>
</evidence>
<name>A0ABP1FR69_9CHLO</name>
<organism evidence="6 7">
    <name type="scientific">Coccomyxa viridis</name>
    <dbReference type="NCBI Taxonomy" id="1274662"/>
    <lineage>
        <taxon>Eukaryota</taxon>
        <taxon>Viridiplantae</taxon>
        <taxon>Chlorophyta</taxon>
        <taxon>core chlorophytes</taxon>
        <taxon>Trebouxiophyceae</taxon>
        <taxon>Trebouxiophyceae incertae sedis</taxon>
        <taxon>Coccomyxaceae</taxon>
        <taxon>Coccomyxa</taxon>
    </lineage>
</organism>
<comment type="caution">
    <text evidence="6">The sequence shown here is derived from an EMBL/GenBank/DDBJ whole genome shotgun (WGS) entry which is preliminary data.</text>
</comment>
<evidence type="ECO:0000313" key="7">
    <source>
        <dbReference type="Proteomes" id="UP001497392"/>
    </source>
</evidence>
<dbReference type="PANTHER" id="PTHR12972:SF0">
    <property type="entry name" value="PROTEIN DOWNSTREAM NEIGHBOR OF SON"/>
    <property type="match status" value="1"/>
</dbReference>
<comment type="subcellular location">
    <subcellularLocation>
        <location evidence="1">Nucleus</location>
    </subcellularLocation>
</comment>
<dbReference type="PANTHER" id="PTHR12972">
    <property type="entry name" value="DOWNSTREAM NEIGHBOR OF SON"/>
    <property type="match status" value="1"/>
</dbReference>
<gene>
    <name evidence="6" type="primary">g4783</name>
    <name evidence="6" type="ORF">VP750_LOCUS4080</name>
</gene>
<feature type="region of interest" description="Disordered" evidence="5">
    <location>
        <begin position="555"/>
        <end position="580"/>
    </location>
</feature>
<sequence length="613" mass="67685">MQRQPFGNARYRDNAQLPETFPIVKDASKEFGAVRKRKAIAANQDLRVQVLQEQAKRPAQVARASTDFENAPPESRPVQNSVLQSGQPPRSPFQGLPMGAISFNGLAELVASERSAPAPERSCSLNRLVSFDDLSAQIDSSSRQSGLTRFGAPPRFDQDAPEQAGGLTTFGDIATRQELQEEQHEGLDHTITAVTRFKSVANSEDFKSRDGISRKPSKAQQPTSLPKQTLTDLSHPCIDLSLKTRALFFSQQPFDICREAFSLPASHATSAASGFAGNQDSSSASLPQRLQRALMTWQHPSAAMPAAAVAAVAASKQGAAFVEERRELWRESFRNIYMAVQSGCCHCFYFLTPQDARKPFVAYFGAAGTLGRPSMHAWLSRSTHGLRERLRAEPHGLVFTAPLALGADVSARDERMQAELKEASQMSWAPSTSGRSDDKAASLLYFDDRPQAHGLFEFLMHETLGSSEAVDVPMLLGPVPFVGATFHQHVPHMLPHMGSRRDGERKRGAHKLELRGVLPPWVLDRLCHVLEEAQQSQLQVVLETHSATTAFNLSQAEEATTEENKHSDQRSTAHNREHQRWRSVRPCMAGFVTRELSCQDGLYSAEMEPVQLQ</sequence>